<evidence type="ECO:0000256" key="2">
    <source>
        <dbReference type="PROSITE-ProRule" id="PRU10141"/>
    </source>
</evidence>
<dbReference type="InterPro" id="IPR017441">
    <property type="entry name" value="Protein_kinase_ATP_BS"/>
</dbReference>
<dbReference type="GO" id="GO:0016477">
    <property type="term" value="P:cell migration"/>
    <property type="evidence" value="ECO:0007669"/>
    <property type="project" value="TreeGrafter"/>
</dbReference>
<dbReference type="PROSITE" id="PS50011">
    <property type="entry name" value="PROTEIN_KINASE_DOM"/>
    <property type="match status" value="1"/>
</dbReference>
<dbReference type="GO" id="GO:0005886">
    <property type="term" value="C:plasma membrane"/>
    <property type="evidence" value="ECO:0007669"/>
    <property type="project" value="TreeGrafter"/>
</dbReference>
<gene>
    <name evidence="4" type="ORF">CAPTEDRAFT_211857</name>
</gene>
<dbReference type="InterPro" id="IPR001245">
    <property type="entry name" value="Ser-Thr/Tyr_kinase_cat_dom"/>
</dbReference>
<dbReference type="OrthoDB" id="65481at2759"/>
<evidence type="ECO:0000313" key="4">
    <source>
        <dbReference type="EMBL" id="ELT98367.1"/>
    </source>
</evidence>
<reference evidence="5" key="3">
    <citation type="submission" date="2015-06" db="UniProtKB">
        <authorList>
            <consortium name="EnsemblMetazoa"/>
        </authorList>
    </citation>
    <scope>IDENTIFICATION</scope>
</reference>
<dbReference type="Gene3D" id="3.30.200.20">
    <property type="entry name" value="Phosphorylase Kinase, domain 1"/>
    <property type="match status" value="1"/>
</dbReference>
<sequence>MLLLISCVIGLFILTSILVSAFGWQRKRRRRRIQRYRAVHGVSSLAEKRQREQESSVDCTGEDIKYLIRQCHNLVLDQESKEKLDQLYIAKENLEMRTKIGQGAFGDVWEAMYSSQEPGKGPKKGPRKVAMKTLKNICNSEDVCHVIQEALMMVEFQHPNVLGLIGISVNGTGSSACPMLVLPFMENGDMHKFLRSFRYGDVPMSQ</sequence>
<proteinExistence type="predicted"/>
<dbReference type="PANTHER" id="PTHR24416:SF564">
    <property type="entry name" value="MACROPHAGE-STIMULATING PROTEIN RECEPTOR"/>
    <property type="match status" value="1"/>
</dbReference>
<dbReference type="HOGENOM" id="CLU_1334795_0_0_1"/>
<organism evidence="4">
    <name type="scientific">Capitella teleta</name>
    <name type="common">Polychaete worm</name>
    <dbReference type="NCBI Taxonomy" id="283909"/>
    <lineage>
        <taxon>Eukaryota</taxon>
        <taxon>Metazoa</taxon>
        <taxon>Spiralia</taxon>
        <taxon>Lophotrochozoa</taxon>
        <taxon>Annelida</taxon>
        <taxon>Polychaeta</taxon>
        <taxon>Sedentaria</taxon>
        <taxon>Scolecida</taxon>
        <taxon>Capitellidae</taxon>
        <taxon>Capitella</taxon>
    </lineage>
</organism>
<evidence type="ECO:0000313" key="6">
    <source>
        <dbReference type="Proteomes" id="UP000014760"/>
    </source>
</evidence>
<dbReference type="STRING" id="283909.R7TXQ0"/>
<reference evidence="4 6" key="2">
    <citation type="journal article" date="2013" name="Nature">
        <title>Insights into bilaterian evolution from three spiralian genomes.</title>
        <authorList>
            <person name="Simakov O."/>
            <person name="Marletaz F."/>
            <person name="Cho S.J."/>
            <person name="Edsinger-Gonzales E."/>
            <person name="Havlak P."/>
            <person name="Hellsten U."/>
            <person name="Kuo D.H."/>
            <person name="Larsson T."/>
            <person name="Lv J."/>
            <person name="Arendt D."/>
            <person name="Savage R."/>
            <person name="Osoegawa K."/>
            <person name="de Jong P."/>
            <person name="Grimwood J."/>
            <person name="Chapman J.A."/>
            <person name="Shapiro H."/>
            <person name="Aerts A."/>
            <person name="Otillar R.P."/>
            <person name="Terry A.Y."/>
            <person name="Boore J.L."/>
            <person name="Grigoriev I.V."/>
            <person name="Lindberg D.R."/>
            <person name="Seaver E.C."/>
            <person name="Weisblat D.A."/>
            <person name="Putnam N.H."/>
            <person name="Rokhsar D.S."/>
        </authorList>
    </citation>
    <scope>NUCLEOTIDE SEQUENCE</scope>
    <source>
        <strain evidence="4 6">I ESC-2004</strain>
    </source>
</reference>
<dbReference type="GO" id="GO:0007399">
    <property type="term" value="P:nervous system development"/>
    <property type="evidence" value="ECO:0007669"/>
    <property type="project" value="TreeGrafter"/>
</dbReference>
<dbReference type="InterPro" id="IPR050122">
    <property type="entry name" value="RTK"/>
</dbReference>
<dbReference type="GO" id="GO:0007169">
    <property type="term" value="P:cell surface receptor protein tyrosine kinase signaling pathway"/>
    <property type="evidence" value="ECO:0007669"/>
    <property type="project" value="TreeGrafter"/>
</dbReference>
<dbReference type="Proteomes" id="UP000014760">
    <property type="component" value="Unassembled WGS sequence"/>
</dbReference>
<comment type="subcellular location">
    <subcellularLocation>
        <location evidence="1">Membrane</location>
        <topology evidence="1">Single-pass membrane protein</topology>
    </subcellularLocation>
</comment>
<feature type="domain" description="Protein kinase" evidence="3">
    <location>
        <begin position="94"/>
        <end position="206"/>
    </location>
</feature>
<accession>R7TXQ0</accession>
<dbReference type="GO" id="GO:0005524">
    <property type="term" value="F:ATP binding"/>
    <property type="evidence" value="ECO:0007669"/>
    <property type="project" value="UniProtKB-UniRule"/>
</dbReference>
<dbReference type="EMBL" id="AMQN01027093">
    <property type="status" value="NOT_ANNOTATED_CDS"/>
    <property type="molecule type" value="Genomic_DNA"/>
</dbReference>
<feature type="binding site" evidence="2">
    <location>
        <position position="132"/>
    </location>
    <ligand>
        <name>ATP</name>
        <dbReference type="ChEBI" id="CHEBI:30616"/>
    </ligand>
</feature>
<evidence type="ECO:0000313" key="5">
    <source>
        <dbReference type="EnsemblMetazoa" id="CapteP211857"/>
    </source>
</evidence>
<keyword evidence="2" id="KW-0067">ATP-binding</keyword>
<dbReference type="GO" id="GO:0004714">
    <property type="term" value="F:transmembrane receptor protein tyrosine kinase activity"/>
    <property type="evidence" value="ECO:0007669"/>
    <property type="project" value="TreeGrafter"/>
</dbReference>
<protein>
    <recommendedName>
        <fullName evidence="3">Protein kinase domain-containing protein</fullName>
    </recommendedName>
</protein>
<dbReference type="Pfam" id="PF07714">
    <property type="entry name" value="PK_Tyr_Ser-Thr"/>
    <property type="match status" value="1"/>
</dbReference>
<name>R7TXQ0_CAPTE</name>
<dbReference type="PROSITE" id="PS00107">
    <property type="entry name" value="PROTEIN_KINASE_ATP"/>
    <property type="match status" value="1"/>
</dbReference>
<dbReference type="PANTHER" id="PTHR24416">
    <property type="entry name" value="TYROSINE-PROTEIN KINASE RECEPTOR"/>
    <property type="match status" value="1"/>
</dbReference>
<dbReference type="GO" id="GO:0006909">
    <property type="term" value="P:phagocytosis"/>
    <property type="evidence" value="ECO:0007669"/>
    <property type="project" value="TreeGrafter"/>
</dbReference>
<evidence type="ECO:0000259" key="3">
    <source>
        <dbReference type="PROSITE" id="PS50011"/>
    </source>
</evidence>
<keyword evidence="2" id="KW-0547">Nucleotide-binding</keyword>
<dbReference type="InterPro" id="IPR011009">
    <property type="entry name" value="Kinase-like_dom_sf"/>
</dbReference>
<feature type="non-terminal residue" evidence="4">
    <location>
        <position position="206"/>
    </location>
</feature>
<reference evidence="6" key="1">
    <citation type="submission" date="2012-12" db="EMBL/GenBank/DDBJ databases">
        <authorList>
            <person name="Hellsten U."/>
            <person name="Grimwood J."/>
            <person name="Chapman J.A."/>
            <person name="Shapiro H."/>
            <person name="Aerts A."/>
            <person name="Otillar R.P."/>
            <person name="Terry A.Y."/>
            <person name="Boore J.L."/>
            <person name="Simakov O."/>
            <person name="Marletaz F."/>
            <person name="Cho S.-J."/>
            <person name="Edsinger-Gonzales E."/>
            <person name="Havlak P."/>
            <person name="Kuo D.-H."/>
            <person name="Larsson T."/>
            <person name="Lv J."/>
            <person name="Arendt D."/>
            <person name="Savage R."/>
            <person name="Osoegawa K."/>
            <person name="de Jong P."/>
            <person name="Lindberg D.R."/>
            <person name="Seaver E.C."/>
            <person name="Weisblat D.A."/>
            <person name="Putnam N.H."/>
            <person name="Grigoriev I.V."/>
            <person name="Rokhsar D.S."/>
        </authorList>
    </citation>
    <scope>NUCLEOTIDE SEQUENCE</scope>
    <source>
        <strain evidence="6">I ESC-2004</strain>
    </source>
</reference>
<dbReference type="InterPro" id="IPR000719">
    <property type="entry name" value="Prot_kinase_dom"/>
</dbReference>
<dbReference type="SUPFAM" id="SSF56112">
    <property type="entry name" value="Protein kinase-like (PK-like)"/>
    <property type="match status" value="1"/>
</dbReference>
<dbReference type="EnsemblMetazoa" id="CapteT211857">
    <property type="protein sequence ID" value="CapteP211857"/>
    <property type="gene ID" value="CapteG211857"/>
</dbReference>
<keyword evidence="6" id="KW-1185">Reference proteome</keyword>
<evidence type="ECO:0000256" key="1">
    <source>
        <dbReference type="ARBA" id="ARBA00004167"/>
    </source>
</evidence>
<dbReference type="EMBL" id="KB308001">
    <property type="protein sequence ID" value="ELT98367.1"/>
    <property type="molecule type" value="Genomic_DNA"/>
</dbReference>
<dbReference type="AlphaFoldDB" id="R7TXQ0"/>
<dbReference type="GO" id="GO:0043235">
    <property type="term" value="C:receptor complex"/>
    <property type="evidence" value="ECO:0007669"/>
    <property type="project" value="TreeGrafter"/>
</dbReference>